<comment type="catalytic activity">
    <reaction evidence="12">
        <text>fumarate(in) + L-aspartate(out) = fumarate(out) + L-aspartate(in)</text>
        <dbReference type="Rhea" id="RHEA:72459"/>
        <dbReference type="ChEBI" id="CHEBI:29806"/>
        <dbReference type="ChEBI" id="CHEBI:29991"/>
    </reaction>
    <physiologicalReaction direction="left-to-right" evidence="12">
        <dbReference type="Rhea" id="RHEA:72460"/>
    </physiologicalReaction>
</comment>
<keyword evidence="4" id="KW-1003">Cell membrane</keyword>
<dbReference type="InterPro" id="IPR004668">
    <property type="entry name" value="Anaer_Dcu_memb_transpt"/>
</dbReference>
<comment type="catalytic activity">
    <reaction evidence="11">
        <text>fumarate(in) + succinate(out) = fumarate(out) + succinate(in)</text>
        <dbReference type="Rhea" id="RHEA:29323"/>
        <dbReference type="ChEBI" id="CHEBI:29806"/>
        <dbReference type="ChEBI" id="CHEBI:30031"/>
    </reaction>
    <physiologicalReaction direction="right-to-left" evidence="11">
        <dbReference type="Rhea" id="RHEA:29325"/>
    </physiologicalReaction>
</comment>
<keyword evidence="5" id="KW-0997">Cell inner membrane</keyword>
<evidence type="ECO:0000313" key="16">
    <source>
        <dbReference type="Proteomes" id="UP000255192"/>
    </source>
</evidence>
<comment type="catalytic activity">
    <reaction evidence="9">
        <text>L-aspartate(in) + succinate(out) = L-aspartate(out) + succinate(in)</text>
        <dbReference type="Rhea" id="RHEA:29343"/>
        <dbReference type="ChEBI" id="CHEBI:29991"/>
        <dbReference type="ChEBI" id="CHEBI:30031"/>
    </reaction>
    <physiologicalReaction direction="right-to-left" evidence="9">
        <dbReference type="Rhea" id="RHEA:29345"/>
    </physiologicalReaction>
</comment>
<evidence type="ECO:0000256" key="12">
    <source>
        <dbReference type="ARBA" id="ARBA00036117"/>
    </source>
</evidence>
<evidence type="ECO:0000256" key="14">
    <source>
        <dbReference type="SAM" id="Phobius"/>
    </source>
</evidence>
<keyword evidence="3" id="KW-0813">Transport</keyword>
<dbReference type="PANTHER" id="PTHR36106">
    <property type="entry name" value="ANAEROBIC C4-DICARBOXYLATE TRANSPORTER DCUB"/>
    <property type="match status" value="1"/>
</dbReference>
<dbReference type="GO" id="GO:0005886">
    <property type="term" value="C:plasma membrane"/>
    <property type="evidence" value="ECO:0007669"/>
    <property type="project" value="UniProtKB-SubCell"/>
</dbReference>
<reference evidence="15 16" key="1">
    <citation type="submission" date="2018-06" db="EMBL/GenBank/DDBJ databases">
        <authorList>
            <consortium name="Pathogen Informatics"/>
            <person name="Doyle S."/>
        </authorList>
    </citation>
    <scope>NUCLEOTIDE SEQUENCE [LARGE SCALE GENOMIC DNA]</scope>
    <source>
        <strain evidence="15 16">NCTC204</strain>
    </source>
</reference>
<feature type="transmembrane region" description="Helical" evidence="14">
    <location>
        <begin position="126"/>
        <end position="142"/>
    </location>
</feature>
<evidence type="ECO:0000256" key="13">
    <source>
        <dbReference type="ARBA" id="ARBA00039380"/>
    </source>
</evidence>
<keyword evidence="8 14" id="KW-0472">Membrane</keyword>
<comment type="subcellular location">
    <subcellularLocation>
        <location evidence="1">Cell inner membrane</location>
        <topology evidence="1">Multi-pass membrane protein</topology>
    </subcellularLocation>
</comment>
<evidence type="ECO:0000256" key="1">
    <source>
        <dbReference type="ARBA" id="ARBA00004429"/>
    </source>
</evidence>
<keyword evidence="6 14" id="KW-0812">Transmembrane</keyword>
<dbReference type="PANTHER" id="PTHR36106:SF2">
    <property type="entry name" value="C4-DICARBOXYLATE TRANSPORTER DCUA"/>
    <property type="match status" value="1"/>
</dbReference>
<sequence length="267" mass="28361">MASQIAITASPISAAVVFFAGILEPLGVSYLTLLAICIPVTAAGGDAHRYRLQLPRLRTERRSGLPGALAKGEVRLRGSQVFELQPHAKRSVLLFLIGIVAVMFYATAISDTVGLIKNPVLPRNEAIVVFMLTIATLISITCKIDTGEVLNASTFKSGMSACVCVLGVAWLGDTFVKAHISDIQAVAGDLLHNYPWLLAVVLFFAATLLYSQAATTKALMPAALLLGVSPLTAIASFAAVSALFVLPTYPTLLAAVEMDDTRLNPHW</sequence>
<dbReference type="Pfam" id="PF03605">
    <property type="entry name" value="DcuA_DcuB"/>
    <property type="match status" value="1"/>
</dbReference>
<proteinExistence type="inferred from homology"/>
<evidence type="ECO:0000256" key="10">
    <source>
        <dbReference type="ARBA" id="ARBA00034284"/>
    </source>
</evidence>
<dbReference type="GO" id="GO:0015556">
    <property type="term" value="F:C4-dicarboxylate transmembrane transporter activity"/>
    <property type="evidence" value="ECO:0007669"/>
    <property type="project" value="InterPro"/>
</dbReference>
<evidence type="ECO:0000313" key="15">
    <source>
        <dbReference type="EMBL" id="STU79518.1"/>
    </source>
</evidence>
<evidence type="ECO:0000256" key="2">
    <source>
        <dbReference type="ARBA" id="ARBA00006413"/>
    </source>
</evidence>
<dbReference type="AlphaFoldDB" id="A0A377ZQH8"/>
<evidence type="ECO:0000256" key="11">
    <source>
        <dbReference type="ARBA" id="ARBA00034287"/>
    </source>
</evidence>
<evidence type="ECO:0000256" key="6">
    <source>
        <dbReference type="ARBA" id="ARBA00022692"/>
    </source>
</evidence>
<feature type="transmembrane region" description="Helical" evidence="14">
    <location>
        <begin position="192"/>
        <end position="210"/>
    </location>
</feature>
<evidence type="ECO:0000256" key="5">
    <source>
        <dbReference type="ARBA" id="ARBA00022519"/>
    </source>
</evidence>
<evidence type="ECO:0000256" key="3">
    <source>
        <dbReference type="ARBA" id="ARBA00022448"/>
    </source>
</evidence>
<comment type="catalytic activity">
    <reaction evidence="10">
        <text>(S)-malate(in) + succinate(out) = (S)-malate(out) + succinate(in)</text>
        <dbReference type="Rhea" id="RHEA:29327"/>
        <dbReference type="ChEBI" id="CHEBI:15589"/>
        <dbReference type="ChEBI" id="CHEBI:30031"/>
    </reaction>
    <physiologicalReaction direction="right-to-left" evidence="10">
        <dbReference type="Rhea" id="RHEA:29329"/>
    </physiologicalReaction>
</comment>
<accession>A0A377ZQH8</accession>
<evidence type="ECO:0000256" key="8">
    <source>
        <dbReference type="ARBA" id="ARBA00023136"/>
    </source>
</evidence>
<name>A0A377ZQH8_KLEPN</name>
<evidence type="ECO:0000256" key="4">
    <source>
        <dbReference type="ARBA" id="ARBA00022475"/>
    </source>
</evidence>
<feature type="transmembrane region" description="Helical" evidence="14">
    <location>
        <begin position="92"/>
        <end position="114"/>
    </location>
</feature>
<evidence type="ECO:0000256" key="9">
    <source>
        <dbReference type="ARBA" id="ARBA00034237"/>
    </source>
</evidence>
<feature type="transmembrane region" description="Helical" evidence="14">
    <location>
        <begin position="154"/>
        <end position="172"/>
    </location>
</feature>
<dbReference type="Proteomes" id="UP000255192">
    <property type="component" value="Unassembled WGS sequence"/>
</dbReference>
<feature type="transmembrane region" description="Helical" evidence="14">
    <location>
        <begin position="222"/>
        <end position="246"/>
    </location>
</feature>
<keyword evidence="7 14" id="KW-1133">Transmembrane helix</keyword>
<dbReference type="EMBL" id="UGMD01000002">
    <property type="protein sequence ID" value="STU79518.1"/>
    <property type="molecule type" value="Genomic_DNA"/>
</dbReference>
<comment type="similarity">
    <text evidence="2">Belongs to the DcuA/DcuB transporter (TC 2.A.13.1) family.</text>
</comment>
<evidence type="ECO:0000256" key="7">
    <source>
        <dbReference type="ARBA" id="ARBA00022989"/>
    </source>
</evidence>
<gene>
    <name evidence="15" type="primary">dcuA_2</name>
    <name evidence="15" type="ORF">NCTC204_01366</name>
</gene>
<protein>
    <recommendedName>
        <fullName evidence="13">C4-dicarboxylate transporter DcuA</fullName>
    </recommendedName>
</protein>
<organism evidence="15 16">
    <name type="scientific">Klebsiella pneumoniae</name>
    <dbReference type="NCBI Taxonomy" id="573"/>
    <lineage>
        <taxon>Bacteria</taxon>
        <taxon>Pseudomonadati</taxon>
        <taxon>Pseudomonadota</taxon>
        <taxon>Gammaproteobacteria</taxon>
        <taxon>Enterobacterales</taxon>
        <taxon>Enterobacteriaceae</taxon>
        <taxon>Klebsiella/Raoultella group</taxon>
        <taxon>Klebsiella</taxon>
        <taxon>Klebsiella pneumoniae complex</taxon>
    </lineage>
</organism>